<evidence type="ECO:0000313" key="1">
    <source>
        <dbReference type="EMBL" id="MCD9642624.1"/>
    </source>
</evidence>
<keyword evidence="2" id="KW-1185">Reference proteome</keyword>
<proteinExistence type="predicted"/>
<organism evidence="1 2">
    <name type="scientific">Datura stramonium</name>
    <name type="common">Jimsonweed</name>
    <name type="synonym">Common thornapple</name>
    <dbReference type="NCBI Taxonomy" id="4076"/>
    <lineage>
        <taxon>Eukaryota</taxon>
        <taxon>Viridiplantae</taxon>
        <taxon>Streptophyta</taxon>
        <taxon>Embryophyta</taxon>
        <taxon>Tracheophyta</taxon>
        <taxon>Spermatophyta</taxon>
        <taxon>Magnoliopsida</taxon>
        <taxon>eudicotyledons</taxon>
        <taxon>Gunneridae</taxon>
        <taxon>Pentapetalae</taxon>
        <taxon>asterids</taxon>
        <taxon>lamiids</taxon>
        <taxon>Solanales</taxon>
        <taxon>Solanaceae</taxon>
        <taxon>Solanoideae</taxon>
        <taxon>Datureae</taxon>
        <taxon>Datura</taxon>
    </lineage>
</organism>
<gene>
    <name evidence="1" type="ORF">HAX54_029509</name>
</gene>
<protein>
    <submittedName>
        <fullName evidence="1">Uncharacterized protein</fullName>
    </submittedName>
</protein>
<dbReference type="Proteomes" id="UP000823775">
    <property type="component" value="Unassembled WGS sequence"/>
</dbReference>
<reference evidence="1 2" key="1">
    <citation type="journal article" date="2021" name="BMC Genomics">
        <title>Datura genome reveals duplications of psychoactive alkaloid biosynthetic genes and high mutation rate following tissue culture.</title>
        <authorList>
            <person name="Rajewski A."/>
            <person name="Carter-House D."/>
            <person name="Stajich J."/>
            <person name="Litt A."/>
        </authorList>
    </citation>
    <scope>NUCLEOTIDE SEQUENCE [LARGE SCALE GENOMIC DNA]</scope>
    <source>
        <strain evidence="1">AR-01</strain>
    </source>
</reference>
<accession>A0ABS8V8Z4</accession>
<evidence type="ECO:0000313" key="2">
    <source>
        <dbReference type="Proteomes" id="UP000823775"/>
    </source>
</evidence>
<dbReference type="EMBL" id="JACEIK010003668">
    <property type="protein sequence ID" value="MCD9642624.1"/>
    <property type="molecule type" value="Genomic_DNA"/>
</dbReference>
<name>A0ABS8V8Z4_DATST</name>
<sequence length="71" mass="7774">MVFGDDNVSSMTDRHAYELASGILKMAQMAHAYNAQLVKLAKVIPPMIQQAIKKAMKLVVDKLGSLCARVN</sequence>
<feature type="non-terminal residue" evidence="1">
    <location>
        <position position="71"/>
    </location>
</feature>
<comment type="caution">
    <text evidence="1">The sequence shown here is derived from an EMBL/GenBank/DDBJ whole genome shotgun (WGS) entry which is preliminary data.</text>
</comment>